<dbReference type="EMBL" id="EQ981406">
    <property type="protein sequence ID" value="EEF24735.1"/>
    <property type="molecule type" value="Genomic_DNA"/>
</dbReference>
<dbReference type="InParanoid" id="B9THD0"/>
<evidence type="ECO:0000313" key="1">
    <source>
        <dbReference type="EMBL" id="EEF24735.1"/>
    </source>
</evidence>
<organism evidence="1 2">
    <name type="scientific">Ricinus communis</name>
    <name type="common">Castor bean</name>
    <dbReference type="NCBI Taxonomy" id="3988"/>
    <lineage>
        <taxon>Eukaryota</taxon>
        <taxon>Viridiplantae</taxon>
        <taxon>Streptophyta</taxon>
        <taxon>Embryophyta</taxon>
        <taxon>Tracheophyta</taxon>
        <taxon>Spermatophyta</taxon>
        <taxon>Magnoliopsida</taxon>
        <taxon>eudicotyledons</taxon>
        <taxon>Gunneridae</taxon>
        <taxon>Pentapetalae</taxon>
        <taxon>rosids</taxon>
        <taxon>fabids</taxon>
        <taxon>Malpighiales</taxon>
        <taxon>Euphorbiaceae</taxon>
        <taxon>Acalyphoideae</taxon>
        <taxon>Acalypheae</taxon>
        <taxon>Ricinus</taxon>
    </lineage>
</organism>
<dbReference type="InterPro" id="IPR027056">
    <property type="entry name" value="Gluconate_2DH_su3"/>
</dbReference>
<dbReference type="Proteomes" id="UP000008311">
    <property type="component" value="Unassembled WGS sequence"/>
</dbReference>
<proteinExistence type="predicted"/>
<dbReference type="AlphaFoldDB" id="B9THD0"/>
<evidence type="ECO:0000313" key="2">
    <source>
        <dbReference type="Proteomes" id="UP000008311"/>
    </source>
</evidence>
<dbReference type="Pfam" id="PF13618">
    <property type="entry name" value="Gluconate_2-dh3"/>
    <property type="match status" value="1"/>
</dbReference>
<gene>
    <name evidence="1" type="ORF">RCOM_1853940</name>
</gene>
<sequence>MPPTLGYQLRQTPRELYRAGIAAIDLAAQRTYQRSFAQLSNAQKDALLTQADNGQLADGAATAFFALLLRNTREGYFADPMYGGNRDMAAWKMVGFPGARADFTDWIDQQGKPYPYGPVSIEGKRG</sequence>
<protein>
    <recommendedName>
        <fullName evidence="3">Gluconate 2-dehydrogenase gamma chain</fullName>
    </recommendedName>
</protein>
<keyword evidence="2" id="KW-1185">Reference proteome</keyword>
<reference evidence="2" key="1">
    <citation type="journal article" date="2010" name="Nat. Biotechnol.">
        <title>Draft genome sequence of the oilseed species Ricinus communis.</title>
        <authorList>
            <person name="Chan A.P."/>
            <person name="Crabtree J."/>
            <person name="Zhao Q."/>
            <person name="Lorenzi H."/>
            <person name="Orvis J."/>
            <person name="Puiu D."/>
            <person name="Melake-Berhan A."/>
            <person name="Jones K.M."/>
            <person name="Redman J."/>
            <person name="Chen G."/>
            <person name="Cahoon E.B."/>
            <person name="Gedil M."/>
            <person name="Stanke M."/>
            <person name="Haas B.J."/>
            <person name="Wortman J.R."/>
            <person name="Fraser-Liggett C.M."/>
            <person name="Ravel J."/>
            <person name="Rabinowicz P.D."/>
        </authorList>
    </citation>
    <scope>NUCLEOTIDE SEQUENCE [LARGE SCALE GENOMIC DNA]</scope>
    <source>
        <strain evidence="2">cv. Hale</strain>
    </source>
</reference>
<evidence type="ECO:0008006" key="3">
    <source>
        <dbReference type="Google" id="ProtNLM"/>
    </source>
</evidence>
<accession>B9THD0</accession>
<name>B9THD0_RICCO</name>